<dbReference type="Pfam" id="PF17678">
    <property type="entry name" value="Glyco_hydro_92N"/>
    <property type="match status" value="1"/>
</dbReference>
<dbReference type="Gene3D" id="2.70.98.10">
    <property type="match status" value="1"/>
</dbReference>
<dbReference type="PANTHER" id="PTHR12143:SF39">
    <property type="entry name" value="SECRETED PROTEIN"/>
    <property type="match status" value="1"/>
</dbReference>
<comment type="caution">
    <text evidence="3">The sequence shown here is derived from an EMBL/GenBank/DDBJ whole genome shotgun (WGS) entry which is preliminary data.</text>
</comment>
<evidence type="ECO:0000259" key="2">
    <source>
        <dbReference type="Pfam" id="PF17678"/>
    </source>
</evidence>
<dbReference type="Gene3D" id="1.20.1610.10">
    <property type="entry name" value="alpha-1,2-mannosidases domains"/>
    <property type="match status" value="1"/>
</dbReference>
<dbReference type="InParanoid" id="A0A2S8SRB1"/>
<keyword evidence="4" id="KW-1185">Reference proteome</keyword>
<dbReference type="EMBL" id="NIGF01000013">
    <property type="protein sequence ID" value="PQV63343.1"/>
    <property type="molecule type" value="Genomic_DNA"/>
</dbReference>
<dbReference type="InterPro" id="IPR050883">
    <property type="entry name" value="PNGase"/>
</dbReference>
<feature type="domain" description="Glycosyl hydrolase family 92" evidence="1">
    <location>
        <begin position="265"/>
        <end position="721"/>
    </location>
</feature>
<accession>A0A2S8SRB1</accession>
<evidence type="ECO:0000313" key="4">
    <source>
        <dbReference type="Proteomes" id="UP000237684"/>
    </source>
</evidence>
<dbReference type="InterPro" id="IPR012939">
    <property type="entry name" value="Glyco_hydro_92"/>
</dbReference>
<proteinExistence type="predicted"/>
<name>A0A2S8SRB1_9BACT</name>
<sequence length="723" mass="80415">MMNFLLAALSLSTSNPEPVTRYVDPMVGTAATGHTFPGAVRPHGMVQLSPDTGFSGWEHASGYHHDDNVIMGFSHMHLSGTGGSDFGDILVAPSVGEVQLEPGDNNKPGDGYHSRFDHKQEVARAGYYSVFLQDPKVEAELTVTPRVGIHRYSFPATEKANLTFEITNQIGGQERTFSSARWISPTELEGTIFTRGWAKEQHTYFVARFSRAATSYGVAVDNKLEANRSEASGALPRLDAYATFDTRQNSAVMVKVGLSAVEIGGARKNLDAEAKHWDFARYVREADGDWAKKLSQTQIKGGTDAQKRDYYTALYHSYIHPSLYQDVDGRYLGMDMKTHQAAPGFVYHHIYSLWDTYRAAHPLFQLTEPTMNAQFVNGMLERYKIRGELPIWELASNETYTMIGTSGVPVVANAIVNEAPGIDKNLAFKAVTDSLEFKQGSQDNFLQWKYVPSDIGNRSVSKTLEFAYDNGAAAKMAQKLGKTTEANTFWTRSQWYHNVFNPEKDLIWPKNAAGEWLTDFDPILVNGPHITQANSWEYGWNMMHDVPGLIALYGGRDAFIKKLQLSFDPSNKPTGDYHGMTGLIGQYNHGNEPGHHVPYLFALAGRPDLTQKTVQRIRSTLYFNGANGLPGNDDCGQTSAWYVFSALGFYPVDPASGEYVLGVPLFPEANLKLENGKVVRIVARGFDPSKETAKSVRWNGKLITNNRIRHADLMRGGTLEFRK</sequence>
<dbReference type="InterPro" id="IPR005887">
    <property type="entry name" value="GH92_a_mannosidase_put"/>
</dbReference>
<dbReference type="NCBIfam" id="TIGR01180">
    <property type="entry name" value="aman2_put"/>
    <property type="match status" value="1"/>
</dbReference>
<dbReference type="GO" id="GO:0006516">
    <property type="term" value="P:glycoprotein catabolic process"/>
    <property type="evidence" value="ECO:0007669"/>
    <property type="project" value="TreeGrafter"/>
</dbReference>
<dbReference type="Gene3D" id="3.30.2080.10">
    <property type="entry name" value="GH92 mannosidase domain"/>
    <property type="match status" value="1"/>
</dbReference>
<dbReference type="GO" id="GO:0005829">
    <property type="term" value="C:cytosol"/>
    <property type="evidence" value="ECO:0007669"/>
    <property type="project" value="TreeGrafter"/>
</dbReference>
<dbReference type="OrthoDB" id="9804511at2"/>
<dbReference type="InterPro" id="IPR014718">
    <property type="entry name" value="GH-type_carb-bd"/>
</dbReference>
<evidence type="ECO:0000259" key="1">
    <source>
        <dbReference type="Pfam" id="PF07971"/>
    </source>
</evidence>
<dbReference type="InterPro" id="IPR008928">
    <property type="entry name" value="6-hairpin_glycosidase_sf"/>
</dbReference>
<evidence type="ECO:0000313" key="3">
    <source>
        <dbReference type="EMBL" id="PQV63343.1"/>
    </source>
</evidence>
<dbReference type="AlphaFoldDB" id="A0A2S8SRB1"/>
<reference evidence="3 4" key="1">
    <citation type="journal article" date="2018" name="Syst. Appl. Microbiol.">
        <title>Abditibacterium utsteinense sp. nov., the first cultivated member of candidate phylum FBP, isolated from ice-free Antarctic soil samples.</title>
        <authorList>
            <person name="Tahon G."/>
            <person name="Tytgat B."/>
            <person name="Lebbe L."/>
            <person name="Carlier A."/>
            <person name="Willems A."/>
        </authorList>
    </citation>
    <scope>NUCLEOTIDE SEQUENCE [LARGE SCALE GENOMIC DNA]</scope>
    <source>
        <strain evidence="3 4">LMG 29911</strain>
    </source>
</reference>
<dbReference type="GO" id="GO:0005975">
    <property type="term" value="P:carbohydrate metabolic process"/>
    <property type="evidence" value="ECO:0007669"/>
    <property type="project" value="InterPro"/>
</dbReference>
<dbReference type="InterPro" id="IPR041371">
    <property type="entry name" value="GH92_N"/>
</dbReference>
<gene>
    <name evidence="3" type="ORF">B1R32_11370</name>
</gene>
<dbReference type="Proteomes" id="UP000237684">
    <property type="component" value="Unassembled WGS sequence"/>
</dbReference>
<dbReference type="Gene3D" id="1.20.1050.60">
    <property type="entry name" value="alpha-1,2-mannosidase"/>
    <property type="match status" value="1"/>
</dbReference>
<feature type="domain" description="Glycosyl hydrolase family 92 N-terminal" evidence="2">
    <location>
        <begin position="22"/>
        <end position="259"/>
    </location>
</feature>
<dbReference type="PANTHER" id="PTHR12143">
    <property type="entry name" value="PEPTIDE N-GLYCANASE PNGASE -RELATED"/>
    <property type="match status" value="1"/>
</dbReference>
<dbReference type="GO" id="GO:0030246">
    <property type="term" value="F:carbohydrate binding"/>
    <property type="evidence" value="ECO:0007669"/>
    <property type="project" value="InterPro"/>
</dbReference>
<dbReference type="SUPFAM" id="SSF48208">
    <property type="entry name" value="Six-hairpin glycosidases"/>
    <property type="match status" value="1"/>
</dbReference>
<dbReference type="FunFam" id="3.30.2080.10:FF:000001">
    <property type="entry name" value="Alpha-1,2-mannosidase subfamily"/>
    <property type="match status" value="1"/>
</dbReference>
<dbReference type="RefSeq" id="WP_106380586.1">
    <property type="nucleotide sequence ID" value="NZ_NIGF01000013.1"/>
</dbReference>
<dbReference type="Pfam" id="PF07971">
    <property type="entry name" value="Glyco_hydro_92"/>
    <property type="match status" value="1"/>
</dbReference>
<dbReference type="GO" id="GO:0000224">
    <property type="term" value="F:peptide-N4-(N-acetyl-beta-glucosaminyl)asparagine amidase activity"/>
    <property type="evidence" value="ECO:0007669"/>
    <property type="project" value="TreeGrafter"/>
</dbReference>
<organism evidence="3 4">
    <name type="scientific">Abditibacterium utsteinense</name>
    <dbReference type="NCBI Taxonomy" id="1960156"/>
    <lineage>
        <taxon>Bacteria</taxon>
        <taxon>Pseudomonadati</taxon>
        <taxon>Abditibacteriota</taxon>
        <taxon>Abditibacteriia</taxon>
        <taxon>Abditibacteriales</taxon>
        <taxon>Abditibacteriaceae</taxon>
        <taxon>Abditibacterium</taxon>
    </lineage>
</organism>
<protein>
    <submittedName>
        <fullName evidence="3">Alpha-1,2-mannosidase, putative</fullName>
    </submittedName>
</protein>